<name>A0A5P1EGV0_ASPOF</name>
<evidence type="ECO:0000256" key="1">
    <source>
        <dbReference type="ARBA" id="ARBA00004123"/>
    </source>
</evidence>
<evidence type="ECO:0000313" key="9">
    <source>
        <dbReference type="EMBL" id="ONK64427.1"/>
    </source>
</evidence>
<protein>
    <recommendedName>
        <fullName evidence="8">BZIP domain-containing protein</fullName>
    </recommendedName>
</protein>
<dbReference type="FunFam" id="1.20.5.170:FF:000036">
    <property type="entry name" value="ABSCISIC ACID-INSENSITIVE 5-like protein 2"/>
    <property type="match status" value="1"/>
</dbReference>
<dbReference type="PANTHER" id="PTHR22952:SF404">
    <property type="entry name" value="BZIP DOMAIN-CONTAINING PROTEIN"/>
    <property type="match status" value="1"/>
</dbReference>
<dbReference type="PROSITE" id="PS50217">
    <property type="entry name" value="BZIP"/>
    <property type="match status" value="1"/>
</dbReference>
<keyword evidence="4" id="KW-0238">DNA-binding</keyword>
<dbReference type="GO" id="GO:0003700">
    <property type="term" value="F:DNA-binding transcription factor activity"/>
    <property type="evidence" value="ECO:0007669"/>
    <property type="project" value="InterPro"/>
</dbReference>
<evidence type="ECO:0000256" key="6">
    <source>
        <dbReference type="ARBA" id="ARBA00023242"/>
    </source>
</evidence>
<dbReference type="GO" id="GO:0009738">
    <property type="term" value="P:abscisic acid-activated signaling pathway"/>
    <property type="evidence" value="ECO:0007669"/>
    <property type="project" value="UniProtKB-KW"/>
</dbReference>
<organism evidence="9 10">
    <name type="scientific">Asparagus officinalis</name>
    <name type="common">Garden asparagus</name>
    <dbReference type="NCBI Taxonomy" id="4686"/>
    <lineage>
        <taxon>Eukaryota</taxon>
        <taxon>Viridiplantae</taxon>
        <taxon>Streptophyta</taxon>
        <taxon>Embryophyta</taxon>
        <taxon>Tracheophyta</taxon>
        <taxon>Spermatophyta</taxon>
        <taxon>Magnoliopsida</taxon>
        <taxon>Liliopsida</taxon>
        <taxon>Asparagales</taxon>
        <taxon>Asparagaceae</taxon>
        <taxon>Asparagoideae</taxon>
        <taxon>Asparagus</taxon>
    </lineage>
</organism>
<proteinExistence type="predicted"/>
<evidence type="ECO:0000259" key="8">
    <source>
        <dbReference type="PROSITE" id="PS50217"/>
    </source>
</evidence>
<evidence type="ECO:0000256" key="7">
    <source>
        <dbReference type="SAM" id="Coils"/>
    </source>
</evidence>
<dbReference type="Proteomes" id="UP000243459">
    <property type="component" value="Chromosome 7"/>
</dbReference>
<dbReference type="Pfam" id="PF00170">
    <property type="entry name" value="bZIP_1"/>
    <property type="match status" value="1"/>
</dbReference>
<sequence>MGLSTMVSQGAQAPEFQQAFLNHNFDELKSYLPELGIVPCKMNIEELVNAVQQFQAPSSSSSSSSCIPQSFPSEFNLNGTLGQKMVHDVLREITDQEESVTDDKFSIFGKNAMDKFLIQSGANYTGYEGKSQSLLATEYEHNTTSEQKKHQEMEILGSSLPIFGNASVNAGFPESPMPVVSMAMVKPSSSDMQMLVEINRNDDTVDKNIERRQKRMIKNRESAARSRARKQAYIHELEEKVKDLEDQNFKLKRRLTDLGSDTFAGPRHQLRRTTSDIQVILHD</sequence>
<dbReference type="OMA" id="QFSDEMM"/>
<dbReference type="InterPro" id="IPR043452">
    <property type="entry name" value="BZIP46-like"/>
</dbReference>
<dbReference type="AlphaFoldDB" id="A0A5P1EGV0"/>
<dbReference type="OrthoDB" id="644067at2759"/>
<gene>
    <name evidence="9" type="ORF">A4U43_C07F25780</name>
</gene>
<feature type="coiled-coil region" evidence="7">
    <location>
        <begin position="227"/>
        <end position="261"/>
    </location>
</feature>
<dbReference type="GO" id="GO:0045893">
    <property type="term" value="P:positive regulation of DNA-templated transcription"/>
    <property type="evidence" value="ECO:0007669"/>
    <property type="project" value="InterPro"/>
</dbReference>
<dbReference type="PANTHER" id="PTHR22952">
    <property type="entry name" value="CAMP-RESPONSE ELEMENT BINDING PROTEIN-RELATED"/>
    <property type="match status" value="1"/>
</dbReference>
<keyword evidence="5" id="KW-0804">Transcription</keyword>
<accession>A0A5P1EGV0</accession>
<dbReference type="InterPro" id="IPR004827">
    <property type="entry name" value="bZIP"/>
</dbReference>
<keyword evidence="10" id="KW-1185">Reference proteome</keyword>
<dbReference type="PROSITE" id="PS00036">
    <property type="entry name" value="BZIP_BASIC"/>
    <property type="match status" value="1"/>
</dbReference>
<dbReference type="GO" id="GO:0003677">
    <property type="term" value="F:DNA binding"/>
    <property type="evidence" value="ECO:0007669"/>
    <property type="project" value="UniProtKB-KW"/>
</dbReference>
<dbReference type="Gramene" id="ONK64427">
    <property type="protein sequence ID" value="ONK64427"/>
    <property type="gene ID" value="A4U43_C07F25780"/>
</dbReference>
<keyword evidence="7" id="KW-0175">Coiled coil</keyword>
<evidence type="ECO:0000256" key="3">
    <source>
        <dbReference type="ARBA" id="ARBA00023015"/>
    </source>
</evidence>
<evidence type="ECO:0000256" key="4">
    <source>
        <dbReference type="ARBA" id="ARBA00023125"/>
    </source>
</evidence>
<dbReference type="CDD" id="cd14707">
    <property type="entry name" value="bZIP_plant_BZIP46"/>
    <property type="match status" value="1"/>
</dbReference>
<dbReference type="GO" id="GO:0005634">
    <property type="term" value="C:nucleus"/>
    <property type="evidence" value="ECO:0007669"/>
    <property type="project" value="UniProtKB-SubCell"/>
</dbReference>
<dbReference type="InterPro" id="IPR046347">
    <property type="entry name" value="bZIP_sf"/>
</dbReference>
<keyword evidence="3" id="KW-0805">Transcription regulation</keyword>
<evidence type="ECO:0000256" key="2">
    <source>
        <dbReference type="ARBA" id="ARBA00022682"/>
    </source>
</evidence>
<comment type="subcellular location">
    <subcellularLocation>
        <location evidence="1">Nucleus</location>
    </subcellularLocation>
</comment>
<feature type="domain" description="BZIP" evidence="8">
    <location>
        <begin position="209"/>
        <end position="258"/>
    </location>
</feature>
<evidence type="ECO:0000256" key="5">
    <source>
        <dbReference type="ARBA" id="ARBA00023163"/>
    </source>
</evidence>
<reference evidence="10" key="1">
    <citation type="journal article" date="2017" name="Nat. Commun.">
        <title>The asparagus genome sheds light on the origin and evolution of a young Y chromosome.</title>
        <authorList>
            <person name="Harkess A."/>
            <person name="Zhou J."/>
            <person name="Xu C."/>
            <person name="Bowers J.E."/>
            <person name="Van der Hulst R."/>
            <person name="Ayyampalayam S."/>
            <person name="Mercati F."/>
            <person name="Riccardi P."/>
            <person name="McKain M.R."/>
            <person name="Kakrana A."/>
            <person name="Tang H."/>
            <person name="Ray J."/>
            <person name="Groenendijk J."/>
            <person name="Arikit S."/>
            <person name="Mathioni S.M."/>
            <person name="Nakano M."/>
            <person name="Shan H."/>
            <person name="Telgmann-Rauber A."/>
            <person name="Kanno A."/>
            <person name="Yue Z."/>
            <person name="Chen H."/>
            <person name="Li W."/>
            <person name="Chen Y."/>
            <person name="Xu X."/>
            <person name="Zhang Y."/>
            <person name="Luo S."/>
            <person name="Chen H."/>
            <person name="Gao J."/>
            <person name="Mao Z."/>
            <person name="Pires J.C."/>
            <person name="Luo M."/>
            <person name="Kudrna D."/>
            <person name="Wing R.A."/>
            <person name="Meyers B.C."/>
            <person name="Yi K."/>
            <person name="Kong H."/>
            <person name="Lavrijsen P."/>
            <person name="Sunseri F."/>
            <person name="Falavigna A."/>
            <person name="Ye Y."/>
            <person name="Leebens-Mack J.H."/>
            <person name="Chen G."/>
        </authorList>
    </citation>
    <scope>NUCLEOTIDE SEQUENCE [LARGE SCALE GENOMIC DNA]</scope>
    <source>
        <strain evidence="10">cv. DH0086</strain>
    </source>
</reference>
<dbReference type="SUPFAM" id="SSF57959">
    <property type="entry name" value="Leucine zipper domain"/>
    <property type="match status" value="1"/>
</dbReference>
<dbReference type="EMBL" id="CM007387">
    <property type="protein sequence ID" value="ONK64427.1"/>
    <property type="molecule type" value="Genomic_DNA"/>
</dbReference>
<keyword evidence="6" id="KW-0539">Nucleus</keyword>
<dbReference type="Gene3D" id="1.20.5.170">
    <property type="match status" value="1"/>
</dbReference>
<keyword evidence="2" id="KW-0938">Abscisic acid signaling pathway</keyword>
<evidence type="ECO:0000313" key="10">
    <source>
        <dbReference type="Proteomes" id="UP000243459"/>
    </source>
</evidence>
<dbReference type="SMART" id="SM00338">
    <property type="entry name" value="BRLZ"/>
    <property type="match status" value="1"/>
</dbReference>